<evidence type="ECO:0000256" key="1">
    <source>
        <dbReference type="ARBA" id="ARBA00023450"/>
    </source>
</evidence>
<accession>A0ABW4TP50</accession>
<evidence type="ECO:0000259" key="3">
    <source>
        <dbReference type="SMART" id="SM00507"/>
    </source>
</evidence>
<feature type="domain" description="HNH nuclease" evidence="3">
    <location>
        <begin position="323"/>
        <end position="375"/>
    </location>
</feature>
<dbReference type="EMBL" id="JBHUGD010000003">
    <property type="protein sequence ID" value="MFD1948407.1"/>
    <property type="molecule type" value="Genomic_DNA"/>
</dbReference>
<feature type="region of interest" description="Disordered" evidence="2">
    <location>
        <begin position="393"/>
        <end position="416"/>
    </location>
</feature>
<dbReference type="RefSeq" id="WP_343920428.1">
    <property type="nucleotide sequence ID" value="NZ_BAAAJT010000002.1"/>
</dbReference>
<feature type="region of interest" description="Disordered" evidence="2">
    <location>
        <begin position="209"/>
        <end position="229"/>
    </location>
</feature>
<dbReference type="InterPro" id="IPR003615">
    <property type="entry name" value="HNH_nuc"/>
</dbReference>
<reference evidence="5" key="1">
    <citation type="journal article" date="2019" name="Int. J. Syst. Evol. Microbiol.">
        <title>The Global Catalogue of Microorganisms (GCM) 10K type strain sequencing project: providing services to taxonomists for standard genome sequencing and annotation.</title>
        <authorList>
            <consortium name="The Broad Institute Genomics Platform"/>
            <consortium name="The Broad Institute Genome Sequencing Center for Infectious Disease"/>
            <person name="Wu L."/>
            <person name="Ma J."/>
        </authorList>
    </citation>
    <scope>NUCLEOTIDE SEQUENCE [LARGE SCALE GENOMIC DNA]</scope>
    <source>
        <strain evidence="5">CGMCC 1.12477</strain>
    </source>
</reference>
<dbReference type="Pfam" id="PF02720">
    <property type="entry name" value="DUF222"/>
    <property type="match status" value="1"/>
</dbReference>
<keyword evidence="5" id="KW-1185">Reference proteome</keyword>
<comment type="caution">
    <text evidence="4">The sequence shown here is derived from an EMBL/GenBank/DDBJ whole genome shotgun (WGS) entry which is preliminary data.</text>
</comment>
<dbReference type="Gene3D" id="1.10.30.50">
    <property type="match status" value="1"/>
</dbReference>
<gene>
    <name evidence="4" type="ORF">ACFSDE_16510</name>
</gene>
<dbReference type="SMART" id="SM00507">
    <property type="entry name" value="HNHc"/>
    <property type="match status" value="1"/>
</dbReference>
<dbReference type="Pfam" id="PF01844">
    <property type="entry name" value="HNH"/>
    <property type="match status" value="1"/>
</dbReference>
<sequence length="416" mass="45304">MADLDGVMWAARQPEELLAGIEEIQLLKARTAALEAELLAEVDAQAIPKKTLAWGSTTDWFAHLAGTTRRSAKRTVVNARRLTAERPATLDALRDGDVSPDQADVIVRAVDDLPLTGTLRVDAETHLIQEAGRLNASDLAKTARHLLDVVDPDKAERTAEAALDREERAAHLGRRLSITDDGAGGVHIRGRGTVEDAAALRAALLPFTKPAPKGAASHPSCGEAEDPRDHGTRLWDALVHLAQHALDTQVVPESHGTRPTVVVHIDADDLRSARGTATSDDGAEVTGSAVSRMACDADLVRVVLDADGCVLDVGRRHRLVTPTIWTALVARDHHCAFPGCTRPPVMCHAHHIRHWTDGGPTSLDNLVLLCGHHHRTVHHTPWQVRLSAADRRPEFLPPPKHARPAPEWIRHRPRRE</sequence>
<evidence type="ECO:0000313" key="4">
    <source>
        <dbReference type="EMBL" id="MFD1948407.1"/>
    </source>
</evidence>
<protein>
    <submittedName>
        <fullName evidence="4">DUF222 domain-containing protein</fullName>
    </submittedName>
</protein>
<name>A0ABW4TP50_9ACTN</name>
<dbReference type="InterPro" id="IPR002711">
    <property type="entry name" value="HNH"/>
</dbReference>
<dbReference type="Proteomes" id="UP001597351">
    <property type="component" value="Unassembled WGS sequence"/>
</dbReference>
<evidence type="ECO:0000313" key="5">
    <source>
        <dbReference type="Proteomes" id="UP001597351"/>
    </source>
</evidence>
<dbReference type="CDD" id="cd00085">
    <property type="entry name" value="HNHc"/>
    <property type="match status" value="1"/>
</dbReference>
<proteinExistence type="inferred from homology"/>
<organism evidence="4 5">
    <name type="scientific">Nocardioides aestuarii</name>
    <dbReference type="NCBI Taxonomy" id="252231"/>
    <lineage>
        <taxon>Bacteria</taxon>
        <taxon>Bacillati</taxon>
        <taxon>Actinomycetota</taxon>
        <taxon>Actinomycetes</taxon>
        <taxon>Propionibacteriales</taxon>
        <taxon>Nocardioidaceae</taxon>
        <taxon>Nocardioides</taxon>
    </lineage>
</organism>
<evidence type="ECO:0000256" key="2">
    <source>
        <dbReference type="SAM" id="MobiDB-lite"/>
    </source>
</evidence>
<comment type="similarity">
    <text evidence="1">Belongs to the Rv1128c/1148c/1588c/1702c/1945/3466 family.</text>
</comment>
<dbReference type="InterPro" id="IPR003870">
    <property type="entry name" value="DUF222"/>
</dbReference>